<gene>
    <name evidence="6" type="ORF">FB559_4546</name>
</gene>
<dbReference type="RefSeq" id="WP_141957447.1">
    <property type="nucleotide sequence ID" value="NZ_VFOZ01000001.1"/>
</dbReference>
<evidence type="ECO:0000256" key="4">
    <source>
        <dbReference type="PROSITE-ProRule" id="PRU00335"/>
    </source>
</evidence>
<evidence type="ECO:0000256" key="2">
    <source>
        <dbReference type="ARBA" id="ARBA00023125"/>
    </source>
</evidence>
<evidence type="ECO:0000313" key="6">
    <source>
        <dbReference type="EMBL" id="TQL98898.1"/>
    </source>
</evidence>
<keyword evidence="7" id="KW-1185">Reference proteome</keyword>
<dbReference type="PRINTS" id="PR00455">
    <property type="entry name" value="HTHTETR"/>
</dbReference>
<evidence type="ECO:0000259" key="5">
    <source>
        <dbReference type="PROSITE" id="PS50977"/>
    </source>
</evidence>
<keyword evidence="1" id="KW-0805">Transcription regulation</keyword>
<dbReference type="InterPro" id="IPR009057">
    <property type="entry name" value="Homeodomain-like_sf"/>
</dbReference>
<dbReference type="Pfam" id="PF00440">
    <property type="entry name" value="TetR_N"/>
    <property type="match status" value="1"/>
</dbReference>
<dbReference type="GO" id="GO:0003677">
    <property type="term" value="F:DNA binding"/>
    <property type="evidence" value="ECO:0007669"/>
    <property type="project" value="UniProtKB-UniRule"/>
</dbReference>
<reference evidence="6 7" key="1">
    <citation type="submission" date="2019-06" db="EMBL/GenBank/DDBJ databases">
        <title>Sequencing the genomes of 1000 actinobacteria strains.</title>
        <authorList>
            <person name="Klenk H.-P."/>
        </authorList>
    </citation>
    <scope>NUCLEOTIDE SEQUENCE [LARGE SCALE GENOMIC DNA]</scope>
    <source>
        <strain evidence="6 7">DSM 102200</strain>
    </source>
</reference>
<keyword evidence="3" id="KW-0804">Transcription</keyword>
<dbReference type="Pfam" id="PF16925">
    <property type="entry name" value="TetR_C_13"/>
    <property type="match status" value="1"/>
</dbReference>
<protein>
    <submittedName>
        <fullName evidence="6">TetR family transcriptional regulator</fullName>
    </submittedName>
</protein>
<evidence type="ECO:0000313" key="7">
    <source>
        <dbReference type="Proteomes" id="UP000316096"/>
    </source>
</evidence>
<feature type="domain" description="HTH tetR-type" evidence="5">
    <location>
        <begin position="17"/>
        <end position="77"/>
    </location>
</feature>
<dbReference type="SUPFAM" id="SSF46689">
    <property type="entry name" value="Homeodomain-like"/>
    <property type="match status" value="1"/>
</dbReference>
<dbReference type="AlphaFoldDB" id="A0A543CP66"/>
<sequence length="209" mass="22001">MSTRTARQDAPSTKKGRATRDRIIAAAADLMYRHGAAGTSTPALRDVAGVSSSQIYHYFADKDDLTRAVIAYQTEAILANQAPLLARLDSLDALKAWRDVVVDAARQYGGTGGCPLGSLSSELSDHDPQARDALAASFTAWATVIREGLLGMLANGSLRPQTDADQLALALLAAVQGGLLLAQAQHTTDALEAAIDTVIAHIHDQATAR</sequence>
<dbReference type="InterPro" id="IPR011075">
    <property type="entry name" value="TetR_C"/>
</dbReference>
<evidence type="ECO:0000256" key="1">
    <source>
        <dbReference type="ARBA" id="ARBA00023015"/>
    </source>
</evidence>
<feature type="DNA-binding region" description="H-T-H motif" evidence="4">
    <location>
        <begin position="40"/>
        <end position="59"/>
    </location>
</feature>
<name>A0A543CP66_9ACTN</name>
<accession>A0A543CP66</accession>
<dbReference type="Gene3D" id="1.10.357.10">
    <property type="entry name" value="Tetracycline Repressor, domain 2"/>
    <property type="match status" value="1"/>
</dbReference>
<proteinExistence type="predicted"/>
<dbReference type="SUPFAM" id="SSF48498">
    <property type="entry name" value="Tetracyclin repressor-like, C-terminal domain"/>
    <property type="match status" value="1"/>
</dbReference>
<comment type="caution">
    <text evidence="6">The sequence shown here is derived from an EMBL/GenBank/DDBJ whole genome shotgun (WGS) entry which is preliminary data.</text>
</comment>
<evidence type="ECO:0000256" key="3">
    <source>
        <dbReference type="ARBA" id="ARBA00023163"/>
    </source>
</evidence>
<dbReference type="PROSITE" id="PS50977">
    <property type="entry name" value="HTH_TETR_2"/>
    <property type="match status" value="1"/>
</dbReference>
<dbReference type="InterPro" id="IPR036271">
    <property type="entry name" value="Tet_transcr_reg_TetR-rel_C_sf"/>
</dbReference>
<organism evidence="6 7">
    <name type="scientific">Actinoallomurus bryophytorum</name>
    <dbReference type="NCBI Taxonomy" id="1490222"/>
    <lineage>
        <taxon>Bacteria</taxon>
        <taxon>Bacillati</taxon>
        <taxon>Actinomycetota</taxon>
        <taxon>Actinomycetes</taxon>
        <taxon>Streptosporangiales</taxon>
        <taxon>Thermomonosporaceae</taxon>
        <taxon>Actinoallomurus</taxon>
    </lineage>
</organism>
<dbReference type="EMBL" id="VFOZ01000001">
    <property type="protein sequence ID" value="TQL98898.1"/>
    <property type="molecule type" value="Genomic_DNA"/>
</dbReference>
<dbReference type="Proteomes" id="UP000316096">
    <property type="component" value="Unassembled WGS sequence"/>
</dbReference>
<dbReference type="InterPro" id="IPR001647">
    <property type="entry name" value="HTH_TetR"/>
</dbReference>
<dbReference type="PANTHER" id="PTHR47506:SF3">
    <property type="entry name" value="HTH-TYPE TRANSCRIPTIONAL REGULATOR LMRA"/>
    <property type="match status" value="1"/>
</dbReference>
<dbReference type="PANTHER" id="PTHR47506">
    <property type="entry name" value="TRANSCRIPTIONAL REGULATORY PROTEIN"/>
    <property type="match status" value="1"/>
</dbReference>
<dbReference type="OrthoDB" id="3827407at2"/>
<keyword evidence="2 4" id="KW-0238">DNA-binding</keyword>